<evidence type="ECO:0000313" key="1">
    <source>
        <dbReference type="EMBL" id="CAI9731132.1"/>
    </source>
</evidence>
<keyword evidence="2" id="KW-1185">Reference proteome</keyword>
<gene>
    <name evidence="1" type="ORF">OCTVUL_1B007709</name>
</gene>
<name>A0AA36BD20_OCTVU</name>
<proteinExistence type="predicted"/>
<dbReference type="EMBL" id="OX597825">
    <property type="protein sequence ID" value="CAI9731132.1"/>
    <property type="molecule type" value="Genomic_DNA"/>
</dbReference>
<evidence type="ECO:0000313" key="2">
    <source>
        <dbReference type="Proteomes" id="UP001162480"/>
    </source>
</evidence>
<dbReference type="AlphaFoldDB" id="A0AA36BD20"/>
<protein>
    <submittedName>
        <fullName evidence="1">Uncharacterized protein</fullName>
    </submittedName>
</protein>
<reference evidence="1" key="1">
    <citation type="submission" date="2023-08" db="EMBL/GenBank/DDBJ databases">
        <authorList>
            <person name="Alioto T."/>
            <person name="Alioto T."/>
            <person name="Gomez Garrido J."/>
        </authorList>
    </citation>
    <scope>NUCLEOTIDE SEQUENCE</scope>
</reference>
<sequence>MSQSKNSKRTGCLEVNTFHKNSSRGYSIHVVVISSIRKDKHPFPCKNTTVFSKWTDKRTSQENLKL</sequence>
<accession>A0AA36BD20</accession>
<organism evidence="1 2">
    <name type="scientific">Octopus vulgaris</name>
    <name type="common">Common octopus</name>
    <dbReference type="NCBI Taxonomy" id="6645"/>
    <lineage>
        <taxon>Eukaryota</taxon>
        <taxon>Metazoa</taxon>
        <taxon>Spiralia</taxon>
        <taxon>Lophotrochozoa</taxon>
        <taxon>Mollusca</taxon>
        <taxon>Cephalopoda</taxon>
        <taxon>Coleoidea</taxon>
        <taxon>Octopodiformes</taxon>
        <taxon>Octopoda</taxon>
        <taxon>Incirrata</taxon>
        <taxon>Octopodidae</taxon>
        <taxon>Octopus</taxon>
    </lineage>
</organism>
<dbReference type="Proteomes" id="UP001162480">
    <property type="component" value="Chromosome 12"/>
</dbReference>